<proteinExistence type="predicted"/>
<sequence>MGSGCPTPNSNGKAPMHDSFPGPAKDATRHSSETSSLAPSAPNTVLSRVIVSHNVMDKSSPADAAPLALTGSPASASEESAQEPSSLGHHLLGRNSAVSSLVPHAPNAVSPRVSAFKSPVNEPSLTNITHQAKRGSPPGTQESAQQPSRSEHHNSGTITLSDVDLTFAVDCSGSTNGDVLREEKSAIYGISKLLSHEAQARVVILPWNDEAEEALSLEEVEDMYSSGGTDPTVLLRDRHYRQALRNSSLWVLVTDGYISDDLVREFSNTLGEAGLHGTASIVICVGRAPIRPLDGNISVGKSVFATVPDCLFLYHDIRVRQVYMLQCKGRFRSLLPDPNSSIVLDDDTNWKDLPKMDYETLRNFAVPRKRNLSMDTVVLTSGSTFSLSDVYNDTLESSLTNEILSNDDDLKTLLMTASTRGRKDDVKRWISKKQLNASDPVWAPRNDIEHRAFRCIEKMVHSSRDFINENVANLKDELRSAHEKNWSQFATTMIAEKQEAELRTIVIADATARLRLDDDTPSTPGTLGPVSPSISGPRYTESHVEDYDPFVVVSETKCNRRSRTRHNRNPPDPGVLFTQGYKYLGHINSGENSASEHFEGTCSLCTRSGQVMALVLKRPEDEELTPNYPTPGQHAKHIFPFVLGNYPDVDIVSQEIYCEACTVYLKLHGQSPKAACIVGALPLVQTHGHLHRFNLQSWTETLISVFGGRFHEDIVISVFLAVLYNTLDDLTAVDSGENTHLTRALRWACRNLLQSLIVCRDTTTTPLGQSPAQGSRSSAPLADTIPRLLKDAMNGNGPYSKYPLDGFLVLILAARDVDNENCERGTLRCVVWLRLMTHIVEEHFALMGTASREGAKNLLAQIVYTKASGVQQANMHQPPKTRKPSVPITALEGTHLLSSTDLQTFQRLGTLFTYIGTKCCPALAVLLHYLLEYSPMCKTSGECFTLLKKEAKLRKLFCAPEDVDPSRATALIADLDSSLQG</sequence>
<name>A0ACB6S2K9_9PLEO</name>
<dbReference type="EMBL" id="MU006717">
    <property type="protein sequence ID" value="KAF2627367.1"/>
    <property type="molecule type" value="Genomic_DNA"/>
</dbReference>
<accession>A0ACB6S2K9</accession>
<evidence type="ECO:0000313" key="2">
    <source>
        <dbReference type="Proteomes" id="UP000799754"/>
    </source>
</evidence>
<comment type="caution">
    <text evidence="1">The sequence shown here is derived from an EMBL/GenBank/DDBJ whole genome shotgun (WGS) entry which is preliminary data.</text>
</comment>
<keyword evidence="2" id="KW-1185">Reference proteome</keyword>
<dbReference type="Proteomes" id="UP000799754">
    <property type="component" value="Unassembled WGS sequence"/>
</dbReference>
<reference evidence="1" key="1">
    <citation type="journal article" date="2020" name="Stud. Mycol.">
        <title>101 Dothideomycetes genomes: a test case for predicting lifestyles and emergence of pathogens.</title>
        <authorList>
            <person name="Haridas S."/>
            <person name="Albert R."/>
            <person name="Binder M."/>
            <person name="Bloem J."/>
            <person name="Labutti K."/>
            <person name="Salamov A."/>
            <person name="Andreopoulos B."/>
            <person name="Baker S."/>
            <person name="Barry K."/>
            <person name="Bills G."/>
            <person name="Bluhm B."/>
            <person name="Cannon C."/>
            <person name="Castanera R."/>
            <person name="Culley D."/>
            <person name="Daum C."/>
            <person name="Ezra D."/>
            <person name="Gonzalez J."/>
            <person name="Henrissat B."/>
            <person name="Kuo A."/>
            <person name="Liang C."/>
            <person name="Lipzen A."/>
            <person name="Lutzoni F."/>
            <person name="Magnuson J."/>
            <person name="Mondo S."/>
            <person name="Nolan M."/>
            <person name="Ohm R."/>
            <person name="Pangilinan J."/>
            <person name="Park H.-J."/>
            <person name="Ramirez L."/>
            <person name="Alfaro M."/>
            <person name="Sun H."/>
            <person name="Tritt A."/>
            <person name="Yoshinaga Y."/>
            <person name="Zwiers L.-H."/>
            <person name="Turgeon B."/>
            <person name="Goodwin S."/>
            <person name="Spatafora J."/>
            <person name="Crous P."/>
            <person name="Grigoriev I."/>
        </authorList>
    </citation>
    <scope>NUCLEOTIDE SEQUENCE</scope>
    <source>
        <strain evidence="1">CBS 525.71</strain>
    </source>
</reference>
<protein>
    <submittedName>
        <fullName evidence="1">Uncharacterized protein</fullName>
    </submittedName>
</protein>
<organism evidence="1 2">
    <name type="scientific">Macroventuria anomochaeta</name>
    <dbReference type="NCBI Taxonomy" id="301207"/>
    <lineage>
        <taxon>Eukaryota</taxon>
        <taxon>Fungi</taxon>
        <taxon>Dikarya</taxon>
        <taxon>Ascomycota</taxon>
        <taxon>Pezizomycotina</taxon>
        <taxon>Dothideomycetes</taxon>
        <taxon>Pleosporomycetidae</taxon>
        <taxon>Pleosporales</taxon>
        <taxon>Pleosporineae</taxon>
        <taxon>Didymellaceae</taxon>
        <taxon>Macroventuria</taxon>
    </lineage>
</organism>
<evidence type="ECO:0000313" key="1">
    <source>
        <dbReference type="EMBL" id="KAF2627367.1"/>
    </source>
</evidence>
<gene>
    <name evidence="1" type="ORF">BU25DRAFT_421797</name>
</gene>